<dbReference type="VEuPathDB" id="ToxoDB:TGP89_421000"/>
<organism evidence="1 2">
    <name type="scientific">Toxoplasma gondii p89</name>
    <dbReference type="NCBI Taxonomy" id="943119"/>
    <lineage>
        <taxon>Eukaryota</taxon>
        <taxon>Sar</taxon>
        <taxon>Alveolata</taxon>
        <taxon>Apicomplexa</taxon>
        <taxon>Conoidasida</taxon>
        <taxon>Coccidia</taxon>
        <taxon>Eucoccidiorida</taxon>
        <taxon>Eimeriorina</taxon>
        <taxon>Sarcocystidae</taxon>
        <taxon>Toxoplasma</taxon>
    </lineage>
</organism>
<protein>
    <submittedName>
        <fullName evidence="1">Uncharacterized protein</fullName>
    </submittedName>
</protein>
<comment type="caution">
    <text evidence="1">The sequence shown here is derived from an EMBL/GenBank/DDBJ whole genome shotgun (WGS) entry which is preliminary data.</text>
</comment>
<reference evidence="1 2" key="1">
    <citation type="submission" date="2014-03" db="EMBL/GenBank/DDBJ databases">
        <authorList>
            <person name="Sibley D."/>
            <person name="Venepally P."/>
            <person name="Karamycheva S."/>
            <person name="Hadjithomas M."/>
            <person name="Khan A."/>
            <person name="Brunk B."/>
            <person name="Roos D."/>
            <person name="Caler E."/>
            <person name="Lorenzi H."/>
        </authorList>
    </citation>
    <scope>NUCLEOTIDE SEQUENCE [LARGE SCALE GENOMIC DNA]</scope>
    <source>
        <strain evidence="2">p89</strain>
    </source>
</reference>
<proteinExistence type="predicted"/>
<dbReference type="Proteomes" id="UP000028828">
    <property type="component" value="Unassembled WGS sequence"/>
</dbReference>
<evidence type="ECO:0000313" key="2">
    <source>
        <dbReference type="Proteomes" id="UP000028828"/>
    </source>
</evidence>
<evidence type="ECO:0000313" key="1">
    <source>
        <dbReference type="EMBL" id="KFG29494.1"/>
    </source>
</evidence>
<accession>A0A086JBH6</accession>
<name>A0A086JBH6_TOXGO</name>
<sequence length="105" mass="11873">MDGLLRHVTRALIGFARTAYLAKFYPSLKVHPIVLELRVSILTVWTSLQIWSSAGERLEVLLLRHGLTATAPWRQQAANESEGEVQSWDRLQLVEKGEHVATRPS</sequence>
<gene>
    <name evidence="1" type="ORF">TGP89_421000</name>
</gene>
<dbReference type="EMBL" id="AEYI02002157">
    <property type="protein sequence ID" value="KFG29494.1"/>
    <property type="molecule type" value="Genomic_DNA"/>
</dbReference>
<dbReference type="AlphaFoldDB" id="A0A086JBH6"/>